<evidence type="ECO:0000313" key="3">
    <source>
        <dbReference type="EMBL" id="OZI57922.1"/>
    </source>
</evidence>
<keyword evidence="2" id="KW-0732">Signal</keyword>
<organism evidence="3 4">
    <name type="scientific">Bordetella genomosp. 1</name>
    <dbReference type="NCBI Taxonomy" id="1395607"/>
    <lineage>
        <taxon>Bacteria</taxon>
        <taxon>Pseudomonadati</taxon>
        <taxon>Pseudomonadota</taxon>
        <taxon>Betaproteobacteria</taxon>
        <taxon>Burkholderiales</taxon>
        <taxon>Alcaligenaceae</taxon>
        <taxon>Bordetella</taxon>
    </lineage>
</organism>
<feature type="compositionally biased region" description="Low complexity" evidence="1">
    <location>
        <begin position="58"/>
        <end position="77"/>
    </location>
</feature>
<proteinExistence type="predicted"/>
<dbReference type="EMBL" id="NEVR01000005">
    <property type="protein sequence ID" value="OZI57922.1"/>
    <property type="molecule type" value="Genomic_DNA"/>
</dbReference>
<feature type="chain" id="PRO_5045854806" evidence="2">
    <location>
        <begin position="40"/>
        <end position="217"/>
    </location>
</feature>
<feature type="compositionally biased region" description="Pro residues" evidence="1">
    <location>
        <begin position="78"/>
        <end position="94"/>
    </location>
</feature>
<feature type="signal peptide" evidence="2">
    <location>
        <begin position="1"/>
        <end position="39"/>
    </location>
</feature>
<evidence type="ECO:0000313" key="4">
    <source>
        <dbReference type="Proteomes" id="UP000216354"/>
    </source>
</evidence>
<name>A0ABX4EUN8_9BORD</name>
<dbReference type="RefSeq" id="WP_176461519.1">
    <property type="nucleotide sequence ID" value="NZ_NEVR01000005.1"/>
</dbReference>
<comment type="caution">
    <text evidence="3">The sequence shown here is derived from an EMBL/GenBank/DDBJ whole genome shotgun (WGS) entry which is preliminary data.</text>
</comment>
<gene>
    <name evidence="3" type="ORF">CAL27_21255</name>
</gene>
<accession>A0ABX4EUN8</accession>
<sequence length="217" mass="22040">MNAEGRTSGCKAPAGGRTSGRRAAVARACLLLCSLGCMALQVAPAAEDPGPAERGGEAMSAAAAASAATPPDATAPAAVPPAAAPAPAAAPPSAPSAKAPDGVALPEPWPQSPTIDDLLKAEQGARHPEAGAKPAALTKGVRVRAIYGVGRHLMADVWVDGELLRFRSGQRLPRRREARAVAPYELLRIEPPCVVLQHENAPVRACMLGAPDGPQGE</sequence>
<evidence type="ECO:0000256" key="2">
    <source>
        <dbReference type="SAM" id="SignalP"/>
    </source>
</evidence>
<keyword evidence="4" id="KW-1185">Reference proteome</keyword>
<evidence type="ECO:0000256" key="1">
    <source>
        <dbReference type="SAM" id="MobiDB-lite"/>
    </source>
</evidence>
<dbReference type="Proteomes" id="UP000216354">
    <property type="component" value="Unassembled WGS sequence"/>
</dbReference>
<feature type="region of interest" description="Disordered" evidence="1">
    <location>
        <begin position="46"/>
        <end position="115"/>
    </location>
</feature>
<reference evidence="3 4" key="1">
    <citation type="submission" date="2017-05" db="EMBL/GenBank/DDBJ databases">
        <title>Complete and WGS of Bordetella genogroups.</title>
        <authorList>
            <person name="Spilker T."/>
            <person name="Lipuma J."/>
        </authorList>
    </citation>
    <scope>NUCLEOTIDE SEQUENCE [LARGE SCALE GENOMIC DNA]</scope>
    <source>
        <strain evidence="3 4">AU9795</strain>
    </source>
</reference>
<protein>
    <submittedName>
        <fullName evidence="3">Uncharacterized protein</fullName>
    </submittedName>
</protein>